<protein>
    <submittedName>
        <fullName evidence="1">Uncharacterized protein</fullName>
    </submittedName>
</protein>
<dbReference type="OMA" id="QWWRATT"/>
<dbReference type="GO" id="GO:0000226">
    <property type="term" value="P:microtubule cytoskeleton organization"/>
    <property type="evidence" value="ECO:0007669"/>
    <property type="project" value="InterPro"/>
</dbReference>
<reference evidence="1" key="2">
    <citation type="submission" date="2013-04" db="UniProtKB">
        <authorList>
            <consortium name="EnsemblPlants"/>
        </authorList>
    </citation>
    <scope>IDENTIFICATION</scope>
</reference>
<accession>J3MVN7</accession>
<dbReference type="PANTHER" id="PTHR43254">
    <property type="entry name" value="C-TERMINAL BINDING PROTEIN AN-RELATED"/>
    <property type="match status" value="1"/>
</dbReference>
<proteinExistence type="predicted"/>
<keyword evidence="2" id="KW-1185">Reference proteome</keyword>
<dbReference type="PANTHER" id="PTHR43254:SF2">
    <property type="entry name" value="PUTATIVE, EXPRESSED-RELATED"/>
    <property type="match status" value="1"/>
</dbReference>
<reference evidence="1" key="1">
    <citation type="journal article" date="2013" name="Nat. Commun.">
        <title>Whole-genome sequencing of Oryza brachyantha reveals mechanisms underlying Oryza genome evolution.</title>
        <authorList>
            <person name="Chen J."/>
            <person name="Huang Q."/>
            <person name="Gao D."/>
            <person name="Wang J."/>
            <person name="Lang Y."/>
            <person name="Liu T."/>
            <person name="Li B."/>
            <person name="Bai Z."/>
            <person name="Luis Goicoechea J."/>
            <person name="Liang C."/>
            <person name="Chen C."/>
            <person name="Zhang W."/>
            <person name="Sun S."/>
            <person name="Liao Y."/>
            <person name="Zhang X."/>
            <person name="Yang L."/>
            <person name="Song C."/>
            <person name="Wang M."/>
            <person name="Shi J."/>
            <person name="Liu G."/>
            <person name="Liu J."/>
            <person name="Zhou H."/>
            <person name="Zhou W."/>
            <person name="Yu Q."/>
            <person name="An N."/>
            <person name="Chen Y."/>
            <person name="Cai Q."/>
            <person name="Wang B."/>
            <person name="Liu B."/>
            <person name="Min J."/>
            <person name="Huang Y."/>
            <person name="Wu H."/>
            <person name="Li Z."/>
            <person name="Zhang Y."/>
            <person name="Yin Y."/>
            <person name="Song W."/>
            <person name="Jiang J."/>
            <person name="Jackson S.A."/>
            <person name="Wing R.A."/>
            <person name="Wang J."/>
            <person name="Chen M."/>
        </authorList>
    </citation>
    <scope>NUCLEOTIDE SEQUENCE [LARGE SCALE GENOMIC DNA]</scope>
    <source>
        <strain evidence="1">IRGC 101232</strain>
    </source>
</reference>
<dbReference type="Proteomes" id="UP000006038">
    <property type="component" value="Chromosome 9"/>
</dbReference>
<dbReference type="EnsemblPlants" id="OB09G10640.1">
    <property type="protein sequence ID" value="OB09G10640.1"/>
    <property type="gene ID" value="OB09G10640"/>
</dbReference>
<dbReference type="eggNOG" id="KOG0067">
    <property type="taxonomic scope" value="Eukaryota"/>
</dbReference>
<dbReference type="AlphaFoldDB" id="J3MVN7"/>
<dbReference type="InterPro" id="IPR045015">
    <property type="entry name" value="AN-like"/>
</dbReference>
<dbReference type="HOGENOM" id="CLU_2562021_0_0_1"/>
<organism evidence="1">
    <name type="scientific">Oryza brachyantha</name>
    <name type="common">malo sina</name>
    <dbReference type="NCBI Taxonomy" id="4533"/>
    <lineage>
        <taxon>Eukaryota</taxon>
        <taxon>Viridiplantae</taxon>
        <taxon>Streptophyta</taxon>
        <taxon>Embryophyta</taxon>
        <taxon>Tracheophyta</taxon>
        <taxon>Spermatophyta</taxon>
        <taxon>Magnoliopsida</taxon>
        <taxon>Liliopsida</taxon>
        <taxon>Poales</taxon>
        <taxon>Poaceae</taxon>
        <taxon>BOP clade</taxon>
        <taxon>Oryzoideae</taxon>
        <taxon>Oryzeae</taxon>
        <taxon>Oryzinae</taxon>
        <taxon>Oryza</taxon>
    </lineage>
</organism>
<sequence length="82" mass="8564">MASGGSHTDGQWWRATTGGDPLVVTLGCLEDLSMEQEVLAGAAAVEHAPLSALSAEREEATAAVLVTSLVFLPGLAQQRLRF</sequence>
<evidence type="ECO:0000313" key="2">
    <source>
        <dbReference type="Proteomes" id="UP000006038"/>
    </source>
</evidence>
<name>J3MVN7_ORYBR</name>
<dbReference type="Gramene" id="OB09G10640.1">
    <property type="protein sequence ID" value="OB09G10640.1"/>
    <property type="gene ID" value="OB09G10640"/>
</dbReference>
<dbReference type="EnsemblPlants" id="OB09G10650.1">
    <property type="protein sequence ID" value="OB09G10650.1"/>
    <property type="gene ID" value="OB09G10650"/>
</dbReference>
<evidence type="ECO:0000313" key="1">
    <source>
        <dbReference type="EnsemblPlants" id="OB09G10650.1"/>
    </source>
</evidence>
<dbReference type="STRING" id="4533.J3MVN7"/>
<dbReference type="Gramene" id="OB09G10650.1">
    <property type="protein sequence ID" value="OB09G10650.1"/>
    <property type="gene ID" value="OB09G10650"/>
</dbReference>